<name>A0ABD2HDD3_PAGBO</name>
<protein>
    <submittedName>
        <fullName evidence="2">Uncharacterized protein</fullName>
    </submittedName>
</protein>
<feature type="region of interest" description="Disordered" evidence="1">
    <location>
        <begin position="1"/>
        <end position="34"/>
    </location>
</feature>
<comment type="caution">
    <text evidence="2">The sequence shown here is derived from an EMBL/GenBank/DDBJ whole genome shotgun (WGS) entry which is preliminary data.</text>
</comment>
<evidence type="ECO:0000256" key="1">
    <source>
        <dbReference type="SAM" id="MobiDB-lite"/>
    </source>
</evidence>
<reference evidence="2 3" key="1">
    <citation type="journal article" date="2022" name="G3 (Bethesda)">
        <title>Evaluating Illumina-, Nanopore-, and PacBio-based genome assembly strategies with the bald notothen, Trematomus borchgrevinki.</title>
        <authorList>
            <person name="Rayamajhi N."/>
            <person name="Cheng C.C."/>
            <person name="Catchen J.M."/>
        </authorList>
    </citation>
    <scope>NUCLEOTIDE SEQUENCE [LARGE SCALE GENOMIC DNA]</scope>
    <source>
        <strain evidence="2">AGRC-2024</strain>
    </source>
</reference>
<proteinExistence type="predicted"/>
<sequence length="34" mass="3771">MSKRFRGESSSIFLHRPPGNPDDPNYTASHLGAQ</sequence>
<keyword evidence="3" id="KW-1185">Reference proteome</keyword>
<gene>
    <name evidence="2" type="ORF">OYC64_000575</name>
</gene>
<dbReference type="Proteomes" id="UP001619887">
    <property type="component" value="Unassembled WGS sequence"/>
</dbReference>
<reference evidence="2 3" key="2">
    <citation type="journal article" date="2024" name="G3 (Bethesda)">
        <title>The genome of the cryopelagic Antarctic bald notothen, Trematomus borchgrevinki.</title>
        <authorList>
            <person name="Rayamajhi N."/>
            <person name="Rivera-Colon A.G."/>
            <person name="Minhas B.F."/>
            <person name="Cheng C.C."/>
            <person name="Catchen J.M."/>
        </authorList>
    </citation>
    <scope>NUCLEOTIDE SEQUENCE [LARGE SCALE GENOMIC DNA]</scope>
    <source>
        <strain evidence="2">AGRC-2024</strain>
    </source>
</reference>
<evidence type="ECO:0000313" key="2">
    <source>
        <dbReference type="EMBL" id="KAL3064317.1"/>
    </source>
</evidence>
<dbReference type="AlphaFoldDB" id="A0ABD2HDD3"/>
<dbReference type="EMBL" id="JBIYXZ010002070">
    <property type="protein sequence ID" value="KAL3064317.1"/>
    <property type="molecule type" value="Genomic_DNA"/>
</dbReference>
<accession>A0ABD2HDD3</accession>
<evidence type="ECO:0000313" key="3">
    <source>
        <dbReference type="Proteomes" id="UP001619887"/>
    </source>
</evidence>
<organism evidence="2 3">
    <name type="scientific">Pagothenia borchgrevinki</name>
    <name type="common">Bald rockcod</name>
    <name type="synonym">Trematomus borchgrevinki</name>
    <dbReference type="NCBI Taxonomy" id="8213"/>
    <lineage>
        <taxon>Eukaryota</taxon>
        <taxon>Metazoa</taxon>
        <taxon>Chordata</taxon>
        <taxon>Craniata</taxon>
        <taxon>Vertebrata</taxon>
        <taxon>Euteleostomi</taxon>
        <taxon>Actinopterygii</taxon>
        <taxon>Neopterygii</taxon>
        <taxon>Teleostei</taxon>
        <taxon>Neoteleostei</taxon>
        <taxon>Acanthomorphata</taxon>
        <taxon>Eupercaria</taxon>
        <taxon>Perciformes</taxon>
        <taxon>Notothenioidei</taxon>
        <taxon>Nototheniidae</taxon>
        <taxon>Pagothenia</taxon>
    </lineage>
</organism>